<dbReference type="AlphaFoldDB" id="A0A561QWA8"/>
<keyword evidence="4" id="KW-1185">Reference proteome</keyword>
<sequence>MLYAILCYAHEETVFAWSKEEEAAVMEKLYAVQEPLAKAGRLGPTGRLMPTTAATTVRKGQGSAGQEPLVLDGPFAETKEVLLGFYTAEFDSLDDAVAFSKELSAVNPGSSSYEIRPFYVFHPGEVTVGQGDETGDRKAETS</sequence>
<accession>A0A561QWA8</accession>
<dbReference type="Proteomes" id="UP000320653">
    <property type="component" value="Unassembled WGS sequence"/>
</dbReference>
<evidence type="ECO:0000259" key="2">
    <source>
        <dbReference type="Pfam" id="PF03795"/>
    </source>
</evidence>
<dbReference type="Gene3D" id="3.30.70.1060">
    <property type="entry name" value="Dimeric alpha+beta barrel"/>
    <property type="match status" value="1"/>
</dbReference>
<dbReference type="PANTHER" id="PTHR35174">
    <property type="entry name" value="BLL7171 PROTEIN-RELATED"/>
    <property type="match status" value="1"/>
</dbReference>
<dbReference type="SUPFAM" id="SSF54909">
    <property type="entry name" value="Dimeric alpha+beta barrel"/>
    <property type="match status" value="1"/>
</dbReference>
<organism evidence="3 4">
    <name type="scientific">Neorhizobium alkalisoli</name>
    <dbReference type="NCBI Taxonomy" id="528178"/>
    <lineage>
        <taxon>Bacteria</taxon>
        <taxon>Pseudomonadati</taxon>
        <taxon>Pseudomonadota</taxon>
        <taxon>Alphaproteobacteria</taxon>
        <taxon>Hyphomicrobiales</taxon>
        <taxon>Rhizobiaceae</taxon>
        <taxon>Rhizobium/Agrobacterium group</taxon>
        <taxon>Neorhizobium</taxon>
    </lineage>
</organism>
<evidence type="ECO:0000313" key="4">
    <source>
        <dbReference type="Proteomes" id="UP000320653"/>
    </source>
</evidence>
<name>A0A561QWA8_9HYPH</name>
<dbReference type="PANTHER" id="PTHR35174:SF3">
    <property type="entry name" value="BLL7171 PROTEIN"/>
    <property type="match status" value="1"/>
</dbReference>
<gene>
    <name evidence="3" type="ORF">FHW37_103533</name>
</gene>
<comment type="caution">
    <text evidence="3">The sequence shown here is derived from an EMBL/GenBank/DDBJ whole genome shotgun (WGS) entry which is preliminary data.</text>
</comment>
<dbReference type="Pfam" id="PF03795">
    <property type="entry name" value="YCII"/>
    <property type="match status" value="1"/>
</dbReference>
<evidence type="ECO:0000256" key="1">
    <source>
        <dbReference type="ARBA" id="ARBA00007689"/>
    </source>
</evidence>
<dbReference type="EMBL" id="VIWP01000003">
    <property type="protein sequence ID" value="TWF54663.1"/>
    <property type="molecule type" value="Genomic_DNA"/>
</dbReference>
<dbReference type="RefSeq" id="WP_145637255.1">
    <property type="nucleotide sequence ID" value="NZ_VIWP01000003.1"/>
</dbReference>
<dbReference type="InterPro" id="IPR011008">
    <property type="entry name" value="Dimeric_a/b-barrel"/>
</dbReference>
<dbReference type="InterPro" id="IPR005545">
    <property type="entry name" value="YCII"/>
</dbReference>
<protein>
    <recommendedName>
        <fullName evidence="2">YCII-related domain-containing protein</fullName>
    </recommendedName>
</protein>
<reference evidence="3 4" key="1">
    <citation type="submission" date="2019-06" db="EMBL/GenBank/DDBJ databases">
        <title>Sorghum-associated microbial communities from plants grown in Nebraska, USA.</title>
        <authorList>
            <person name="Schachtman D."/>
        </authorList>
    </citation>
    <scope>NUCLEOTIDE SEQUENCE [LARGE SCALE GENOMIC DNA]</scope>
    <source>
        <strain evidence="3 4">1225</strain>
    </source>
</reference>
<comment type="similarity">
    <text evidence="1">Belongs to the YciI family.</text>
</comment>
<feature type="domain" description="YCII-related" evidence="2">
    <location>
        <begin position="1"/>
        <end position="118"/>
    </location>
</feature>
<evidence type="ECO:0000313" key="3">
    <source>
        <dbReference type="EMBL" id="TWF54663.1"/>
    </source>
</evidence>
<dbReference type="OrthoDB" id="9807535at2"/>
<proteinExistence type="inferred from homology"/>